<reference evidence="2 3" key="1">
    <citation type="submission" date="2023-07" db="EMBL/GenBank/DDBJ databases">
        <title>Identification of four novel Pseudomonas species associated with bacterial leaf spot of cucurbits.</title>
        <authorList>
            <person name="Fullem K.R."/>
        </authorList>
    </citation>
    <scope>NUCLEOTIDE SEQUENCE [LARGE SCALE GENOMIC DNA]</scope>
    <source>
        <strain evidence="2 3">KFB 138</strain>
    </source>
</reference>
<proteinExistence type="predicted"/>
<evidence type="ECO:0000313" key="3">
    <source>
        <dbReference type="Proteomes" id="UP001223016"/>
    </source>
</evidence>
<gene>
    <name evidence="2" type="ORF">Q6A51_17055</name>
</gene>
<organism evidence="2 3">
    <name type="scientific">Pseudomonas serbiensis</name>
    <dbReference type="NCBI Taxonomy" id="3064350"/>
    <lineage>
        <taxon>Bacteria</taxon>
        <taxon>Pseudomonadati</taxon>
        <taxon>Pseudomonadota</taxon>
        <taxon>Gammaproteobacteria</taxon>
        <taxon>Pseudomonadales</taxon>
        <taxon>Pseudomonadaceae</taxon>
        <taxon>Pseudomonas</taxon>
    </lineage>
</organism>
<dbReference type="Proteomes" id="UP001223016">
    <property type="component" value="Unassembled WGS sequence"/>
</dbReference>
<feature type="region of interest" description="Disordered" evidence="1">
    <location>
        <begin position="1"/>
        <end position="26"/>
    </location>
</feature>
<dbReference type="EMBL" id="JAUQOO010000013">
    <property type="protein sequence ID" value="MDO7928498.1"/>
    <property type="molecule type" value="Genomic_DNA"/>
</dbReference>
<keyword evidence="3" id="KW-1185">Reference proteome</keyword>
<dbReference type="RefSeq" id="WP_201018793.1">
    <property type="nucleotide sequence ID" value="NZ_JAUQOO010000013.1"/>
</dbReference>
<name>A0ABT9CSL6_9PSED</name>
<protein>
    <submittedName>
        <fullName evidence="2">Uncharacterized protein</fullName>
    </submittedName>
</protein>
<comment type="caution">
    <text evidence="2">The sequence shown here is derived from an EMBL/GenBank/DDBJ whole genome shotgun (WGS) entry which is preliminary data.</text>
</comment>
<sequence>MAATLFAKAPNPGHEHEQVTYPADDLPDLPLIRHVSREQGSLEAAQSASL</sequence>
<accession>A0ABT9CSL6</accession>
<evidence type="ECO:0000256" key="1">
    <source>
        <dbReference type="SAM" id="MobiDB-lite"/>
    </source>
</evidence>
<evidence type="ECO:0000313" key="2">
    <source>
        <dbReference type="EMBL" id="MDO7928498.1"/>
    </source>
</evidence>